<evidence type="ECO:0000313" key="7">
    <source>
        <dbReference type="EMBL" id="CAB5076901.1"/>
    </source>
</evidence>
<protein>
    <submittedName>
        <fullName evidence="6">Unannotated protein</fullName>
    </submittedName>
</protein>
<evidence type="ECO:0000313" key="5">
    <source>
        <dbReference type="EMBL" id="CAB4965213.1"/>
    </source>
</evidence>
<dbReference type="AlphaFoldDB" id="A0A6J7NSM7"/>
<evidence type="ECO:0000313" key="6">
    <source>
        <dbReference type="EMBL" id="CAB4995305.1"/>
    </source>
</evidence>
<accession>A0A6J7NSM7</accession>
<evidence type="ECO:0000313" key="2">
    <source>
        <dbReference type="EMBL" id="CAB4371987.1"/>
    </source>
</evidence>
<dbReference type="EMBL" id="CAFBOK010000216">
    <property type="protein sequence ID" value="CAB4995305.1"/>
    <property type="molecule type" value="Genomic_DNA"/>
</dbReference>
<gene>
    <name evidence="3" type="ORF">UFOPK2624_01704</name>
    <name evidence="4" type="ORF">UFOPK2969_01433</name>
    <name evidence="1" type="ORF">UFOPK3331_01874</name>
    <name evidence="5" type="ORF">UFOPK3785_01864</name>
    <name evidence="6" type="ORF">UFOPK3927_01548</name>
    <name evidence="2" type="ORF">UFOPK4201_01182</name>
    <name evidence="7" type="ORF">UFOPK4371_00871</name>
</gene>
<reference evidence="6" key="1">
    <citation type="submission" date="2020-05" db="EMBL/GenBank/DDBJ databases">
        <authorList>
            <person name="Chiriac C."/>
            <person name="Salcher M."/>
            <person name="Ghai R."/>
            <person name="Kavagutti S V."/>
        </authorList>
    </citation>
    <scope>NUCLEOTIDE SEQUENCE</scope>
</reference>
<dbReference type="EMBL" id="CAEZXY010000107">
    <property type="protein sequence ID" value="CAB4720971.1"/>
    <property type="molecule type" value="Genomic_DNA"/>
</dbReference>
<evidence type="ECO:0000313" key="4">
    <source>
        <dbReference type="EMBL" id="CAB4800345.1"/>
    </source>
</evidence>
<dbReference type="EMBL" id="CAFBNJ010000144">
    <property type="protein sequence ID" value="CAB4965213.1"/>
    <property type="molecule type" value="Genomic_DNA"/>
</dbReference>
<dbReference type="EMBL" id="CAFBRD010000039">
    <property type="protein sequence ID" value="CAB5076901.1"/>
    <property type="molecule type" value="Genomic_DNA"/>
</dbReference>
<sequence length="47" mass="4832">MKFIPGAVPFGPMSVDVVTPVGAVVVIVVSLVSTDEDYVGLIPLLCS</sequence>
<organism evidence="6">
    <name type="scientific">freshwater metagenome</name>
    <dbReference type="NCBI Taxonomy" id="449393"/>
    <lineage>
        <taxon>unclassified sequences</taxon>
        <taxon>metagenomes</taxon>
        <taxon>ecological metagenomes</taxon>
    </lineage>
</organism>
<dbReference type="EMBL" id="CAFAAD010000127">
    <property type="protein sequence ID" value="CAB4800345.1"/>
    <property type="molecule type" value="Genomic_DNA"/>
</dbReference>
<evidence type="ECO:0000313" key="3">
    <source>
        <dbReference type="EMBL" id="CAB4720971.1"/>
    </source>
</evidence>
<dbReference type="EMBL" id="CAEUNJ010000049">
    <property type="protein sequence ID" value="CAB4371987.1"/>
    <property type="molecule type" value="Genomic_DNA"/>
</dbReference>
<dbReference type="EMBL" id="CAESAL010000110">
    <property type="protein sequence ID" value="CAB4346478.1"/>
    <property type="molecule type" value="Genomic_DNA"/>
</dbReference>
<evidence type="ECO:0000313" key="1">
    <source>
        <dbReference type="EMBL" id="CAB4346478.1"/>
    </source>
</evidence>
<proteinExistence type="predicted"/>
<name>A0A6J7NSM7_9ZZZZ</name>